<keyword evidence="1" id="KW-0472">Membrane</keyword>
<keyword evidence="1" id="KW-1133">Transmembrane helix</keyword>
<keyword evidence="1" id="KW-0812">Transmembrane</keyword>
<feature type="transmembrane region" description="Helical" evidence="1">
    <location>
        <begin position="120"/>
        <end position="138"/>
    </location>
</feature>
<dbReference type="EMBL" id="MN739089">
    <property type="protein sequence ID" value="QHS87932.1"/>
    <property type="molecule type" value="Genomic_DNA"/>
</dbReference>
<name>A0A6C0B7A4_9ZZZZ</name>
<organism evidence="2">
    <name type="scientific">viral metagenome</name>
    <dbReference type="NCBI Taxonomy" id="1070528"/>
    <lineage>
        <taxon>unclassified sequences</taxon>
        <taxon>metagenomes</taxon>
        <taxon>organismal metagenomes</taxon>
    </lineage>
</organism>
<accession>A0A6C0B7A4</accession>
<dbReference type="AlphaFoldDB" id="A0A6C0B7A4"/>
<protein>
    <submittedName>
        <fullName evidence="2">Uncharacterized protein</fullName>
    </submittedName>
</protein>
<sequence length="146" mass="16965">MNSLPIIEGLTYTTSDVKNLYDHVVSDFNDFFASYQQYIKCNSRECSDNDVKNKLEIANTTLAQFNDAVSQNKNNSNKNTVDLENSVKLLRDKVNEKTKILTDVKHSVNEDYIIKQQSSYYYNMLLSVFSACAIYYIFQRLDNRKL</sequence>
<evidence type="ECO:0000313" key="2">
    <source>
        <dbReference type="EMBL" id="QHS87932.1"/>
    </source>
</evidence>
<evidence type="ECO:0000256" key="1">
    <source>
        <dbReference type="SAM" id="Phobius"/>
    </source>
</evidence>
<proteinExistence type="predicted"/>
<reference evidence="2" key="1">
    <citation type="journal article" date="2020" name="Nature">
        <title>Giant virus diversity and host interactions through global metagenomics.</title>
        <authorList>
            <person name="Schulz F."/>
            <person name="Roux S."/>
            <person name="Paez-Espino D."/>
            <person name="Jungbluth S."/>
            <person name="Walsh D.A."/>
            <person name="Denef V.J."/>
            <person name="McMahon K.D."/>
            <person name="Konstantinidis K.T."/>
            <person name="Eloe-Fadrosh E.A."/>
            <person name="Kyrpides N.C."/>
            <person name="Woyke T."/>
        </authorList>
    </citation>
    <scope>NUCLEOTIDE SEQUENCE</scope>
    <source>
        <strain evidence="2">GVMAG-M-3300010158-13</strain>
    </source>
</reference>